<dbReference type="NCBIfam" id="TIGR03082">
    <property type="entry name" value="Gneg_AbrB_dup"/>
    <property type="match status" value="1"/>
</dbReference>
<name>A0A364V7R7_9CORY</name>
<dbReference type="Pfam" id="PF05145">
    <property type="entry name" value="AbrB"/>
    <property type="match status" value="1"/>
</dbReference>
<reference evidence="2 3" key="1">
    <citation type="journal article" date="2018" name="Syst. Appl. Microbiol.">
        <title>Corynebacterium heidelbergense sp. nov., isolated from the preen glands of Egyptian geese (Alopochen aegyptiacus).</title>
        <authorList>
            <person name="Braun M.S."/>
            <person name="Wang E."/>
            <person name="Zimmermann S."/>
            <person name="Wink M."/>
        </authorList>
    </citation>
    <scope>NUCLEOTIDE SEQUENCE [LARGE SCALE GENOMIC DNA]</scope>
    <source>
        <strain evidence="2 3">647</strain>
    </source>
</reference>
<organism evidence="2 3">
    <name type="scientific">Corynebacterium heidelbergense</name>
    <dbReference type="NCBI Taxonomy" id="2055947"/>
    <lineage>
        <taxon>Bacteria</taxon>
        <taxon>Bacillati</taxon>
        <taxon>Actinomycetota</taxon>
        <taxon>Actinomycetes</taxon>
        <taxon>Mycobacteriales</taxon>
        <taxon>Corynebacteriaceae</taxon>
        <taxon>Corynebacterium</taxon>
    </lineage>
</organism>
<dbReference type="AlphaFoldDB" id="A0A364V7R7"/>
<dbReference type="InterPro" id="IPR017516">
    <property type="entry name" value="AbrB_dup"/>
</dbReference>
<feature type="transmembrane region" description="Helical" evidence="1">
    <location>
        <begin position="108"/>
        <end position="126"/>
    </location>
</feature>
<comment type="caution">
    <text evidence="2">The sequence shown here is derived from an EMBL/GenBank/DDBJ whole genome shotgun (WGS) entry which is preliminary data.</text>
</comment>
<feature type="transmembrane region" description="Helical" evidence="1">
    <location>
        <begin position="74"/>
        <end position="96"/>
    </location>
</feature>
<dbReference type="EMBL" id="QHCV01000014">
    <property type="protein sequence ID" value="RAV32677.1"/>
    <property type="molecule type" value="Genomic_DNA"/>
</dbReference>
<evidence type="ECO:0000313" key="3">
    <source>
        <dbReference type="Proteomes" id="UP000251577"/>
    </source>
</evidence>
<evidence type="ECO:0008006" key="4">
    <source>
        <dbReference type="Google" id="ProtNLM"/>
    </source>
</evidence>
<keyword evidence="1" id="KW-0812">Transmembrane</keyword>
<dbReference type="GO" id="GO:0016020">
    <property type="term" value="C:membrane"/>
    <property type="evidence" value="ECO:0007669"/>
    <property type="project" value="InterPro"/>
</dbReference>
<evidence type="ECO:0000313" key="2">
    <source>
        <dbReference type="EMBL" id="RAV32677.1"/>
    </source>
</evidence>
<feature type="transmembrane region" description="Helical" evidence="1">
    <location>
        <begin position="289"/>
        <end position="307"/>
    </location>
</feature>
<feature type="transmembrane region" description="Helical" evidence="1">
    <location>
        <begin position="203"/>
        <end position="220"/>
    </location>
</feature>
<feature type="transmembrane region" description="Helical" evidence="1">
    <location>
        <begin position="138"/>
        <end position="160"/>
    </location>
</feature>
<proteinExistence type="predicted"/>
<feature type="transmembrane region" description="Helical" evidence="1">
    <location>
        <begin position="172"/>
        <end position="191"/>
    </location>
</feature>
<feature type="transmembrane region" description="Helical" evidence="1">
    <location>
        <begin position="20"/>
        <end position="37"/>
    </location>
</feature>
<evidence type="ECO:0000256" key="1">
    <source>
        <dbReference type="SAM" id="Phobius"/>
    </source>
</evidence>
<keyword evidence="3" id="KW-1185">Reference proteome</keyword>
<feature type="transmembrane region" description="Helical" evidence="1">
    <location>
        <begin position="259"/>
        <end position="283"/>
    </location>
</feature>
<keyword evidence="1" id="KW-0472">Membrane</keyword>
<gene>
    <name evidence="2" type="ORF">DLJ54_02325</name>
</gene>
<feature type="transmembrane region" description="Helical" evidence="1">
    <location>
        <begin position="314"/>
        <end position="334"/>
    </location>
</feature>
<accession>A0A364V7R7</accession>
<dbReference type="InterPro" id="IPR007820">
    <property type="entry name" value="AbrB_fam"/>
</dbReference>
<protein>
    <recommendedName>
        <fullName evidence="4">Ammonia monooxygenase</fullName>
    </recommendedName>
</protein>
<dbReference type="PIRSF" id="PIRSF038991">
    <property type="entry name" value="Protein_AbrB"/>
    <property type="match status" value="1"/>
</dbReference>
<dbReference type="GO" id="GO:0010468">
    <property type="term" value="P:regulation of gene expression"/>
    <property type="evidence" value="ECO:0007669"/>
    <property type="project" value="InterPro"/>
</dbReference>
<sequence length="348" mass="36143">MLSLIGAGLAIFGSRAGIPAAWVFAFLVVFGVYSIGADRRVVPHRHLITPAQVVIAMRSASPLTTVHGRDLLRYLGPTVLSLAVTLLVCAAAAYVLKRLHGVDPATGILATLAGGASAMVLAARDLKADVQFVTLTQYLRLAIVVLTLPAFVAAMGGVQVHGAGAEGSWWKTSWQGLVGTAVVFGIVWAITHGVSRWVALPSPYLLMSIAVVVVAVLLGVPEQYLLPNGLAVTITYAVIGIQAGGTLTKSALRQFAQSLPVILLAIALMIGSSIAVAFAIAPMAHIDVLGAYLATVPGGIYVVLAFADEAHTDPLVTVVQVLRVIAMLVVAAYVPRIVGALRGRSAGR</sequence>
<dbReference type="PANTHER" id="PTHR38457">
    <property type="entry name" value="REGULATOR ABRB-RELATED"/>
    <property type="match status" value="1"/>
</dbReference>
<keyword evidence="1" id="KW-1133">Transmembrane helix</keyword>
<dbReference type="Proteomes" id="UP000251577">
    <property type="component" value="Unassembled WGS sequence"/>
</dbReference>
<dbReference type="PANTHER" id="PTHR38457:SF1">
    <property type="entry name" value="REGULATOR ABRB-RELATED"/>
    <property type="match status" value="1"/>
</dbReference>